<sequence length="82" mass="9491">MGGFNGEKLTELRHLYGMTQGNAAELLDVDVNLLIEIELSKITPNFNQIQVLCKRFHVKPKYFYEDSFLTNVVNQNYISLRP</sequence>
<gene>
    <name evidence="2" type="ORF">BTT61001_04290</name>
</gene>
<dbReference type="Proteomes" id="UP000195991">
    <property type="component" value="Unassembled WGS sequence"/>
</dbReference>
<dbReference type="CDD" id="cd00093">
    <property type="entry name" value="HTH_XRE"/>
    <property type="match status" value="1"/>
</dbReference>
<dbReference type="RefSeq" id="WP_088008940.1">
    <property type="nucleotide sequence ID" value="NZ_FMBI01000037.1"/>
</dbReference>
<dbReference type="SUPFAM" id="SSF47413">
    <property type="entry name" value="lambda repressor-like DNA-binding domains"/>
    <property type="match status" value="1"/>
</dbReference>
<name>A0A1C4FGR3_BACTU</name>
<evidence type="ECO:0000313" key="2">
    <source>
        <dbReference type="EMBL" id="SCC54813.1"/>
    </source>
</evidence>
<proteinExistence type="predicted"/>
<evidence type="ECO:0000313" key="3">
    <source>
        <dbReference type="Proteomes" id="UP000195991"/>
    </source>
</evidence>
<accession>A0A1C4FGR3</accession>
<organism evidence="2 3">
    <name type="scientific">Bacillus thuringiensis</name>
    <dbReference type="NCBI Taxonomy" id="1428"/>
    <lineage>
        <taxon>Bacteria</taxon>
        <taxon>Bacillati</taxon>
        <taxon>Bacillota</taxon>
        <taxon>Bacilli</taxon>
        <taxon>Bacillales</taxon>
        <taxon>Bacillaceae</taxon>
        <taxon>Bacillus</taxon>
        <taxon>Bacillus cereus group</taxon>
    </lineage>
</organism>
<dbReference type="EMBL" id="FMBI01000037">
    <property type="protein sequence ID" value="SCC54813.1"/>
    <property type="molecule type" value="Genomic_DNA"/>
</dbReference>
<dbReference type="PROSITE" id="PS50943">
    <property type="entry name" value="HTH_CROC1"/>
    <property type="match status" value="1"/>
</dbReference>
<dbReference type="InterPro" id="IPR010982">
    <property type="entry name" value="Lambda_DNA-bd_dom_sf"/>
</dbReference>
<dbReference type="Gene3D" id="1.10.260.40">
    <property type="entry name" value="lambda repressor-like DNA-binding domains"/>
    <property type="match status" value="1"/>
</dbReference>
<dbReference type="AlphaFoldDB" id="A0A1C4FGR3"/>
<protein>
    <submittedName>
        <fullName evidence="2">Transcriptional regulator</fullName>
    </submittedName>
</protein>
<reference evidence="2 3" key="1">
    <citation type="submission" date="2016-08" db="EMBL/GenBank/DDBJ databases">
        <authorList>
            <person name="Seilhamer J.J."/>
        </authorList>
    </citation>
    <scope>NUCLEOTIDE SEQUENCE [LARGE SCALE GENOMIC DNA]</scope>
    <source>
        <strain evidence="2 3">IEBC_T61001</strain>
    </source>
</reference>
<evidence type="ECO:0000259" key="1">
    <source>
        <dbReference type="PROSITE" id="PS50943"/>
    </source>
</evidence>
<feature type="domain" description="HTH cro/C1-type" evidence="1">
    <location>
        <begin position="9"/>
        <end position="63"/>
    </location>
</feature>
<dbReference type="InterPro" id="IPR001387">
    <property type="entry name" value="Cro/C1-type_HTH"/>
</dbReference>
<dbReference type="SMART" id="SM00530">
    <property type="entry name" value="HTH_XRE"/>
    <property type="match status" value="1"/>
</dbReference>
<dbReference type="GO" id="GO:0003677">
    <property type="term" value="F:DNA binding"/>
    <property type="evidence" value="ECO:0007669"/>
    <property type="project" value="InterPro"/>
</dbReference>